<evidence type="ECO:0000259" key="2">
    <source>
        <dbReference type="Pfam" id="PF09361"/>
    </source>
</evidence>
<evidence type="ECO:0000256" key="1">
    <source>
        <dbReference type="SAM" id="MobiDB-lite"/>
    </source>
</evidence>
<evidence type="ECO:0000313" key="3">
    <source>
        <dbReference type="EMBL" id="AJD52990.1"/>
    </source>
</evidence>
<dbReference type="EMBL" id="CP004388">
    <property type="protein sequence ID" value="AJD52990.1"/>
    <property type="molecule type" value="Genomic_DNA"/>
</dbReference>
<evidence type="ECO:0000313" key="4">
    <source>
        <dbReference type="Proteomes" id="UP000007127"/>
    </source>
</evidence>
<dbReference type="InterPro" id="IPR018968">
    <property type="entry name" value="Phasin"/>
</dbReference>
<gene>
    <name evidence="3" type="ORF">TH3_14400</name>
</gene>
<organism evidence="3 4">
    <name type="scientific">Thalassospira xiamenensis M-5 = DSM 17429</name>
    <dbReference type="NCBI Taxonomy" id="1123366"/>
    <lineage>
        <taxon>Bacteria</taxon>
        <taxon>Pseudomonadati</taxon>
        <taxon>Pseudomonadota</taxon>
        <taxon>Alphaproteobacteria</taxon>
        <taxon>Rhodospirillales</taxon>
        <taxon>Thalassospiraceae</taxon>
        <taxon>Thalassospira</taxon>
    </lineage>
</organism>
<feature type="region of interest" description="Disordered" evidence="1">
    <location>
        <begin position="132"/>
        <end position="152"/>
    </location>
</feature>
<reference evidence="3 4" key="1">
    <citation type="journal article" date="2012" name="J. Bacteriol.">
        <title>Genome sequence of Thalassospira xiamenensis type strain M-5.</title>
        <authorList>
            <person name="Lai Q."/>
            <person name="Shao Z."/>
        </authorList>
    </citation>
    <scope>NUCLEOTIDE SEQUENCE [LARGE SCALE GENOMIC DNA]</scope>
    <source>
        <strain evidence="3 4">M-5</strain>
    </source>
</reference>
<proteinExistence type="predicted"/>
<dbReference type="KEGG" id="txi:TH3_14400"/>
<dbReference type="Proteomes" id="UP000007127">
    <property type="component" value="Chromosome"/>
</dbReference>
<feature type="domain" description="Phasin" evidence="2">
    <location>
        <begin position="12"/>
        <end position="101"/>
    </location>
</feature>
<sequence>MSNETIPLNLFNANLELQLRLQRLMQENGQQWLENAARAGKDGIAESGAEIESLLKAENWQELATLPAQAFWRQFQHQMGGAQALTQVAIKNQTTFTQGLQQAIQDWQKSVTQTVGQGDAVLPFQDIFKQWGGGASAQDKEAPGKTGGHNAR</sequence>
<dbReference type="GeneID" id="31928553"/>
<accession>A0AB72UFA0</accession>
<dbReference type="RefSeq" id="WP_007092095.1">
    <property type="nucleotide sequence ID" value="NZ_CP004388.1"/>
</dbReference>
<protein>
    <recommendedName>
        <fullName evidence="2">Phasin domain-containing protein</fullName>
    </recommendedName>
</protein>
<name>A0AB72UFA0_9PROT</name>
<dbReference type="AlphaFoldDB" id="A0AB72UFA0"/>
<dbReference type="Pfam" id="PF09361">
    <property type="entry name" value="Phasin_2"/>
    <property type="match status" value="1"/>
</dbReference>